<gene>
    <name evidence="6" type="ORF">GCM10010394_17350</name>
</gene>
<protein>
    <submittedName>
        <fullName evidence="6">SMP-30/gluconolactonase/LRE family protein</fullName>
    </submittedName>
</protein>
<comment type="similarity">
    <text evidence="1">Belongs to the strictosidine synthase family.</text>
</comment>
<keyword evidence="3" id="KW-0325">Glycoprotein</keyword>
<dbReference type="Proteomes" id="UP001500668">
    <property type="component" value="Unassembled WGS sequence"/>
</dbReference>
<evidence type="ECO:0000256" key="4">
    <source>
        <dbReference type="SAM" id="MobiDB-lite"/>
    </source>
</evidence>
<dbReference type="InterPro" id="IPR011042">
    <property type="entry name" value="6-blade_b-propeller_TolB-like"/>
</dbReference>
<dbReference type="Pfam" id="PF03088">
    <property type="entry name" value="Str_synth"/>
    <property type="match status" value="1"/>
</dbReference>
<feature type="domain" description="Strictosidine synthase conserved region" evidence="5">
    <location>
        <begin position="125"/>
        <end position="206"/>
    </location>
</feature>
<evidence type="ECO:0000313" key="7">
    <source>
        <dbReference type="Proteomes" id="UP001500668"/>
    </source>
</evidence>
<keyword evidence="7" id="KW-1185">Reference proteome</keyword>
<dbReference type="EMBL" id="BAAACA010000009">
    <property type="protein sequence ID" value="GAA0588614.1"/>
    <property type="molecule type" value="Genomic_DNA"/>
</dbReference>
<proteinExistence type="inferred from homology"/>
<dbReference type="RefSeq" id="WP_344071906.1">
    <property type="nucleotide sequence ID" value="NZ_BAAACA010000009.1"/>
</dbReference>
<dbReference type="Gene3D" id="2.120.10.30">
    <property type="entry name" value="TolB, C-terminal domain"/>
    <property type="match status" value="1"/>
</dbReference>
<dbReference type="PANTHER" id="PTHR10426">
    <property type="entry name" value="STRICTOSIDINE SYNTHASE-RELATED"/>
    <property type="match status" value="1"/>
</dbReference>
<evidence type="ECO:0000256" key="3">
    <source>
        <dbReference type="ARBA" id="ARBA00023180"/>
    </source>
</evidence>
<evidence type="ECO:0000256" key="1">
    <source>
        <dbReference type="ARBA" id="ARBA00009191"/>
    </source>
</evidence>
<evidence type="ECO:0000256" key="2">
    <source>
        <dbReference type="ARBA" id="ARBA00022553"/>
    </source>
</evidence>
<dbReference type="Pfam" id="PF20067">
    <property type="entry name" value="SSL_N"/>
    <property type="match status" value="1"/>
</dbReference>
<accession>A0ABP3QG55</accession>
<reference evidence="7" key="1">
    <citation type="journal article" date="2019" name="Int. J. Syst. Evol. Microbiol.">
        <title>The Global Catalogue of Microorganisms (GCM) 10K type strain sequencing project: providing services to taxonomists for standard genome sequencing and annotation.</title>
        <authorList>
            <consortium name="The Broad Institute Genomics Platform"/>
            <consortium name="The Broad Institute Genome Sequencing Center for Infectious Disease"/>
            <person name="Wu L."/>
            <person name="Ma J."/>
        </authorList>
    </citation>
    <scope>NUCLEOTIDE SEQUENCE [LARGE SCALE GENOMIC DNA]</scope>
    <source>
        <strain evidence="7">JCM 5067</strain>
    </source>
</reference>
<dbReference type="PANTHER" id="PTHR10426:SF88">
    <property type="entry name" value="ADIPOCYTE PLASMA MEMBRANE-ASSOCIATED PROTEIN HEMOMUCIN-RELATED"/>
    <property type="match status" value="1"/>
</dbReference>
<dbReference type="SUPFAM" id="SSF63829">
    <property type="entry name" value="Calcium-dependent phosphotriesterase"/>
    <property type="match status" value="1"/>
</dbReference>
<sequence>MPNPTPARPAPAPLPPLRRVGLGGTGPEDVVFDSSGHLLTGIADGRVLRIGLPEPGRRDRPADVVEVARTGGRPLGLEALPDGRLLVCDAERGLLRLDPGGKADVEVLADAVAGRPLRFCSNAVAALDGTVYFTVSSRRHGLDDWLSDIIEHRPTGLLARIAPGGEPEVLLDGLQFANGVALGPDESYVVVAETGARRLTRLWLTGADKGRHDILADDLPGFPDNMTRTPRGGFWVALAGPRQPPLEWLHRAAPRVRRAVAAAARRLPPPPALGGARVVEVDPYGRVVRELRGRGYRMVTGVAEHGGRLALGSLQEGAVAWCDLGEPATTAV</sequence>
<comment type="caution">
    <text evidence="6">The sequence shown here is derived from an EMBL/GenBank/DDBJ whole genome shotgun (WGS) entry which is preliminary data.</text>
</comment>
<evidence type="ECO:0000259" key="5">
    <source>
        <dbReference type="Pfam" id="PF03088"/>
    </source>
</evidence>
<feature type="compositionally biased region" description="Pro residues" evidence="4">
    <location>
        <begin position="1"/>
        <end position="16"/>
    </location>
</feature>
<name>A0ABP3QG55_9ACTN</name>
<dbReference type="InterPro" id="IPR018119">
    <property type="entry name" value="Strictosidine_synth_cons-reg"/>
</dbReference>
<evidence type="ECO:0000313" key="6">
    <source>
        <dbReference type="EMBL" id="GAA0588614.1"/>
    </source>
</evidence>
<organism evidence="6 7">
    <name type="scientific">Streptomyces crystallinus</name>
    <dbReference type="NCBI Taxonomy" id="68191"/>
    <lineage>
        <taxon>Bacteria</taxon>
        <taxon>Bacillati</taxon>
        <taxon>Actinomycetota</taxon>
        <taxon>Actinomycetes</taxon>
        <taxon>Kitasatosporales</taxon>
        <taxon>Streptomycetaceae</taxon>
        <taxon>Streptomyces</taxon>
    </lineage>
</organism>
<keyword evidence="2" id="KW-0597">Phosphoprotein</keyword>
<feature type="region of interest" description="Disordered" evidence="4">
    <location>
        <begin position="1"/>
        <end position="26"/>
    </location>
</feature>